<sequence length="21" mass="2546">TTSQKRAFFLRSQEHHSLQED</sequence>
<feature type="non-terminal residue" evidence="2">
    <location>
        <position position="1"/>
    </location>
</feature>
<reference evidence="2 3" key="1">
    <citation type="journal article" date="2019" name="Sci. Rep.">
        <title>Orb-weaving spider Araneus ventricosus genome elucidates the spidroin gene catalogue.</title>
        <authorList>
            <person name="Kono N."/>
            <person name="Nakamura H."/>
            <person name="Ohtoshi R."/>
            <person name="Moran D.A.P."/>
            <person name="Shinohara A."/>
            <person name="Yoshida Y."/>
            <person name="Fujiwara M."/>
            <person name="Mori M."/>
            <person name="Tomita M."/>
            <person name="Arakawa K."/>
        </authorList>
    </citation>
    <scope>NUCLEOTIDE SEQUENCE [LARGE SCALE GENOMIC DNA]</scope>
</reference>
<dbReference type="AlphaFoldDB" id="A0A4Y2PWY1"/>
<proteinExistence type="predicted"/>
<keyword evidence="3" id="KW-1185">Reference proteome</keyword>
<dbReference type="Proteomes" id="UP000499080">
    <property type="component" value="Unassembled WGS sequence"/>
</dbReference>
<gene>
    <name evidence="2" type="ORF">AVEN_8169_1</name>
</gene>
<feature type="compositionally biased region" description="Basic and acidic residues" evidence="1">
    <location>
        <begin position="12"/>
        <end position="21"/>
    </location>
</feature>
<comment type="caution">
    <text evidence="2">The sequence shown here is derived from an EMBL/GenBank/DDBJ whole genome shotgun (WGS) entry which is preliminary data.</text>
</comment>
<protein>
    <submittedName>
        <fullName evidence="2">Uncharacterized protein</fullName>
    </submittedName>
</protein>
<feature type="region of interest" description="Disordered" evidence="1">
    <location>
        <begin position="1"/>
        <end position="21"/>
    </location>
</feature>
<name>A0A4Y2PWY1_ARAVE</name>
<accession>A0A4Y2PWY1</accession>
<evidence type="ECO:0000313" key="2">
    <source>
        <dbReference type="EMBL" id="GBN55739.1"/>
    </source>
</evidence>
<evidence type="ECO:0000256" key="1">
    <source>
        <dbReference type="SAM" id="MobiDB-lite"/>
    </source>
</evidence>
<dbReference type="EMBL" id="BGPR01012369">
    <property type="protein sequence ID" value="GBN55739.1"/>
    <property type="molecule type" value="Genomic_DNA"/>
</dbReference>
<evidence type="ECO:0000313" key="3">
    <source>
        <dbReference type="Proteomes" id="UP000499080"/>
    </source>
</evidence>
<organism evidence="2 3">
    <name type="scientific">Araneus ventricosus</name>
    <name type="common">Orbweaver spider</name>
    <name type="synonym">Epeira ventricosa</name>
    <dbReference type="NCBI Taxonomy" id="182803"/>
    <lineage>
        <taxon>Eukaryota</taxon>
        <taxon>Metazoa</taxon>
        <taxon>Ecdysozoa</taxon>
        <taxon>Arthropoda</taxon>
        <taxon>Chelicerata</taxon>
        <taxon>Arachnida</taxon>
        <taxon>Araneae</taxon>
        <taxon>Araneomorphae</taxon>
        <taxon>Entelegynae</taxon>
        <taxon>Araneoidea</taxon>
        <taxon>Araneidae</taxon>
        <taxon>Araneus</taxon>
    </lineage>
</organism>